<accession>M1BID9</accession>
<keyword evidence="2" id="KW-1185">Reference proteome</keyword>
<dbReference type="AlphaFoldDB" id="M1BID9"/>
<dbReference type="ExpressionAtlas" id="M1BID9">
    <property type="expression patterns" value="baseline"/>
</dbReference>
<reference evidence="1" key="2">
    <citation type="submission" date="2015-06" db="UniProtKB">
        <authorList>
            <consortium name="EnsemblPlants"/>
        </authorList>
    </citation>
    <scope>IDENTIFICATION</scope>
    <source>
        <strain evidence="1">DM1-3 516 R44</strain>
    </source>
</reference>
<dbReference type="OrthoDB" id="10308515at2759"/>
<dbReference type="Proteomes" id="UP000011115">
    <property type="component" value="Unassembled WGS sequence"/>
</dbReference>
<evidence type="ECO:0000313" key="2">
    <source>
        <dbReference type="Proteomes" id="UP000011115"/>
    </source>
</evidence>
<dbReference type="Gramene" id="PGSC0003DMT400045924">
    <property type="protein sequence ID" value="PGSC0003DMT400045924"/>
    <property type="gene ID" value="PGSC0003DMG400017808"/>
</dbReference>
<gene>
    <name evidence="1" type="primary">LOC102579395</name>
</gene>
<dbReference type="HOGENOM" id="CLU_3054160_0_0_1"/>
<protein>
    <submittedName>
        <fullName evidence="1">Uncharacterized protein</fullName>
    </submittedName>
</protein>
<organism evidence="1 2">
    <name type="scientific">Solanum tuberosum</name>
    <name type="common">Potato</name>
    <dbReference type="NCBI Taxonomy" id="4113"/>
    <lineage>
        <taxon>Eukaryota</taxon>
        <taxon>Viridiplantae</taxon>
        <taxon>Streptophyta</taxon>
        <taxon>Embryophyta</taxon>
        <taxon>Tracheophyta</taxon>
        <taxon>Spermatophyta</taxon>
        <taxon>Magnoliopsida</taxon>
        <taxon>eudicotyledons</taxon>
        <taxon>Gunneridae</taxon>
        <taxon>Pentapetalae</taxon>
        <taxon>asterids</taxon>
        <taxon>lamiids</taxon>
        <taxon>Solanales</taxon>
        <taxon>Solanaceae</taxon>
        <taxon>Solanoideae</taxon>
        <taxon>Solaneae</taxon>
        <taxon>Solanum</taxon>
    </lineage>
</organism>
<sequence>MWRSLDANRFFNLLHRPQEMPFGVKTRTSTNMTQFFVPRVSGKVSLHSTLLIPH</sequence>
<proteinExistence type="predicted"/>
<name>M1BID9_SOLTU</name>
<evidence type="ECO:0000313" key="1">
    <source>
        <dbReference type="EnsemblPlants" id="PGSC0003DMT400045924"/>
    </source>
</evidence>
<reference evidence="2" key="1">
    <citation type="journal article" date="2011" name="Nature">
        <title>Genome sequence and analysis of the tuber crop potato.</title>
        <authorList>
            <consortium name="The Potato Genome Sequencing Consortium"/>
        </authorList>
    </citation>
    <scope>NUCLEOTIDE SEQUENCE [LARGE SCALE GENOMIC DNA]</scope>
    <source>
        <strain evidence="2">cv. DM1-3 516 R44</strain>
    </source>
</reference>
<dbReference type="EnsemblPlants" id="PGSC0003DMT400045924">
    <property type="protein sequence ID" value="PGSC0003DMT400045924"/>
    <property type="gene ID" value="PGSC0003DMG400017808"/>
</dbReference>